<keyword evidence="5" id="KW-0325">Glycoprotein</keyword>
<dbReference type="InterPro" id="IPR042269">
    <property type="entry name" value="Ser_carbopepase_S28_SKS"/>
</dbReference>
<name>A0A397A4I1_APHAT</name>
<dbReference type="Gene3D" id="1.20.120.980">
    <property type="entry name" value="Serine carboxypeptidase S28, SKS domain"/>
    <property type="match status" value="1"/>
</dbReference>
<dbReference type="Gene3D" id="3.40.50.1820">
    <property type="entry name" value="alpha/beta hydrolase"/>
    <property type="match status" value="1"/>
</dbReference>
<comment type="caution">
    <text evidence="7">The sequence shown here is derived from an EMBL/GenBank/DDBJ whole genome shotgun (WGS) entry which is preliminary data.</text>
</comment>
<organism evidence="7 8">
    <name type="scientific">Aphanomyces astaci</name>
    <name type="common">Crayfish plague agent</name>
    <dbReference type="NCBI Taxonomy" id="112090"/>
    <lineage>
        <taxon>Eukaryota</taxon>
        <taxon>Sar</taxon>
        <taxon>Stramenopiles</taxon>
        <taxon>Oomycota</taxon>
        <taxon>Saprolegniomycetes</taxon>
        <taxon>Saprolegniales</taxon>
        <taxon>Verrucalvaceae</taxon>
        <taxon>Aphanomyces</taxon>
    </lineage>
</organism>
<protein>
    <submittedName>
        <fullName evidence="7">Uncharacterized protein</fullName>
    </submittedName>
</protein>
<comment type="similarity">
    <text evidence="1">Belongs to the peptidase S28 family.</text>
</comment>
<keyword evidence="2" id="KW-0645">Protease</keyword>
<dbReference type="GO" id="GO:0008239">
    <property type="term" value="F:dipeptidyl-peptidase activity"/>
    <property type="evidence" value="ECO:0007669"/>
    <property type="project" value="TreeGrafter"/>
</dbReference>
<proteinExistence type="inferred from homology"/>
<dbReference type="GO" id="GO:0070008">
    <property type="term" value="F:serine-type exopeptidase activity"/>
    <property type="evidence" value="ECO:0007669"/>
    <property type="project" value="InterPro"/>
</dbReference>
<dbReference type="InterPro" id="IPR029058">
    <property type="entry name" value="AB_hydrolase_fold"/>
</dbReference>
<accession>A0A397A4I1</accession>
<feature type="signal peptide" evidence="6">
    <location>
        <begin position="1"/>
        <end position="18"/>
    </location>
</feature>
<evidence type="ECO:0000256" key="4">
    <source>
        <dbReference type="ARBA" id="ARBA00022801"/>
    </source>
</evidence>
<dbReference type="AlphaFoldDB" id="A0A397A4I1"/>
<reference evidence="7 8" key="1">
    <citation type="submission" date="2018-08" db="EMBL/GenBank/DDBJ databases">
        <title>Aphanomyces genome sequencing and annotation.</title>
        <authorList>
            <person name="Minardi D."/>
            <person name="Oidtmann B."/>
            <person name="Van Der Giezen M."/>
            <person name="Studholme D.J."/>
        </authorList>
    </citation>
    <scope>NUCLEOTIDE SEQUENCE [LARGE SCALE GENOMIC DNA]</scope>
    <source>
        <strain evidence="7 8">Kv</strain>
    </source>
</reference>
<evidence type="ECO:0000256" key="2">
    <source>
        <dbReference type="ARBA" id="ARBA00022670"/>
    </source>
</evidence>
<dbReference type="Pfam" id="PF05577">
    <property type="entry name" value="Peptidase_S28"/>
    <property type="match status" value="1"/>
</dbReference>
<dbReference type="GO" id="GO:0006508">
    <property type="term" value="P:proteolysis"/>
    <property type="evidence" value="ECO:0007669"/>
    <property type="project" value="UniProtKB-KW"/>
</dbReference>
<dbReference type="PANTHER" id="PTHR11010">
    <property type="entry name" value="PROTEASE S28 PRO-X CARBOXYPEPTIDASE-RELATED"/>
    <property type="match status" value="1"/>
</dbReference>
<dbReference type="InterPro" id="IPR008758">
    <property type="entry name" value="Peptidase_S28"/>
</dbReference>
<keyword evidence="4" id="KW-0378">Hydrolase</keyword>
<evidence type="ECO:0000256" key="1">
    <source>
        <dbReference type="ARBA" id="ARBA00011079"/>
    </source>
</evidence>
<evidence type="ECO:0000256" key="3">
    <source>
        <dbReference type="ARBA" id="ARBA00022729"/>
    </source>
</evidence>
<evidence type="ECO:0000256" key="5">
    <source>
        <dbReference type="ARBA" id="ARBA00023180"/>
    </source>
</evidence>
<dbReference type="EMBL" id="QUSZ01008298">
    <property type="protein sequence ID" value="RHY00609.1"/>
    <property type="molecule type" value="Genomic_DNA"/>
</dbReference>
<dbReference type="PANTHER" id="PTHR11010:SF117">
    <property type="entry name" value="SERINE PROTEASE 16"/>
    <property type="match status" value="1"/>
</dbReference>
<keyword evidence="3 6" id="KW-0732">Signal</keyword>
<gene>
    <name evidence="7" type="ORF">DYB36_010852</name>
</gene>
<dbReference type="Proteomes" id="UP000265427">
    <property type="component" value="Unassembled WGS sequence"/>
</dbReference>
<sequence>MLWTGFLVLAVLASSVSGRQVSQRHRLDDFRGLQHHIQYHPEVPAGEGVASSVTEHNYTQAVVDHYAPVSATKFWNQRYFVNDEFWAGEGFPVFLYIGGEGPLTASALSKINFIHELAQHHRALLVGVEHRFYGTSYPTPNMSTDNLQYLSSQQALFDLARIHSYLTGVYGLHRSAWVAFGGSYPGALAAWFKLKFPHLVRGSVASSAPLLAKENFQEYMEVVGAGLRYFGGGDCYRSVEKAIGSFHALLADTSEASKAKLDRLFKPCTPRRNDFDDSVFESSVMTLFQDVAQYNEETSGQTLSDVCHIFANKTADPLTQLHTFVTTQSKKACLDSSFQGTANGTVEVLRDITFNGHSSSRQWFFQTCNEFGYFQTTTSAKSPFFALKSQTLQNVGLEVCKRVFGINASPDIARTNTFYGALDIAVDNVVFPSGTIDPWHALAVQNSTHLATSSSHAIFIEGTAHCADMRARNATKDSGHLVWARQQIAAAVASYVGGTPKVANQ</sequence>
<dbReference type="SUPFAM" id="SSF53474">
    <property type="entry name" value="alpha/beta-Hydrolases"/>
    <property type="match status" value="1"/>
</dbReference>
<evidence type="ECO:0000256" key="6">
    <source>
        <dbReference type="SAM" id="SignalP"/>
    </source>
</evidence>
<evidence type="ECO:0000313" key="7">
    <source>
        <dbReference type="EMBL" id="RHY00609.1"/>
    </source>
</evidence>
<dbReference type="VEuPathDB" id="FungiDB:H257_05300"/>
<feature type="chain" id="PRO_5017421305" evidence="6">
    <location>
        <begin position="19"/>
        <end position="505"/>
    </location>
</feature>
<evidence type="ECO:0000313" key="8">
    <source>
        <dbReference type="Proteomes" id="UP000265427"/>
    </source>
</evidence>